<name>A0A3N0CFM4_9ACTN</name>
<dbReference type="AlphaFoldDB" id="A0A3N0CFM4"/>
<organism evidence="6 7">
    <name type="scientific">Nocardioides marmoriginsengisoli</name>
    <dbReference type="NCBI Taxonomy" id="661483"/>
    <lineage>
        <taxon>Bacteria</taxon>
        <taxon>Bacillati</taxon>
        <taxon>Actinomycetota</taxon>
        <taxon>Actinomycetes</taxon>
        <taxon>Propionibacteriales</taxon>
        <taxon>Nocardioidaceae</taxon>
        <taxon>Nocardioides</taxon>
    </lineage>
</organism>
<evidence type="ECO:0000256" key="3">
    <source>
        <dbReference type="ARBA" id="ARBA00023163"/>
    </source>
</evidence>
<gene>
    <name evidence="6" type="ORF">EFK50_10810</name>
</gene>
<sequence length="228" mass="24956">MNADDRLVLPGARDARDPARSLTAPGVSYTREQVAAIQRERMMDAVVQLSDESGFENTGIKAICARAGVGLATFYEHFPNKDDLLLAAFDVGVRKIIRAVAQAYTAAADQGWETAFDACMVALLRATADNPAFSRFYLVEIHKSGRDSHARVHAALESSYELFANAEMSAGMPTPDPQMVPLVVGGIYTRLAQYVRTGRAAEVMELRESIVEFSLSVFGEHRRRTAEA</sequence>
<keyword evidence="3" id="KW-0804">Transcription</keyword>
<dbReference type="InterPro" id="IPR001647">
    <property type="entry name" value="HTH_TetR"/>
</dbReference>
<evidence type="ECO:0000256" key="1">
    <source>
        <dbReference type="ARBA" id="ARBA00023015"/>
    </source>
</evidence>
<evidence type="ECO:0000256" key="4">
    <source>
        <dbReference type="PROSITE-ProRule" id="PRU00335"/>
    </source>
</evidence>
<dbReference type="EMBL" id="RJSE01000007">
    <property type="protein sequence ID" value="RNL62267.1"/>
    <property type="molecule type" value="Genomic_DNA"/>
</dbReference>
<dbReference type="PRINTS" id="PR00455">
    <property type="entry name" value="HTHTETR"/>
</dbReference>
<evidence type="ECO:0000259" key="5">
    <source>
        <dbReference type="PROSITE" id="PS50977"/>
    </source>
</evidence>
<keyword evidence="2 4" id="KW-0238">DNA-binding</keyword>
<dbReference type="GO" id="GO:0003700">
    <property type="term" value="F:DNA-binding transcription factor activity"/>
    <property type="evidence" value="ECO:0007669"/>
    <property type="project" value="TreeGrafter"/>
</dbReference>
<feature type="domain" description="HTH tetR-type" evidence="5">
    <location>
        <begin position="36"/>
        <end position="96"/>
    </location>
</feature>
<evidence type="ECO:0000313" key="7">
    <source>
        <dbReference type="Proteomes" id="UP000267128"/>
    </source>
</evidence>
<protein>
    <submittedName>
        <fullName evidence="6">TetR/AcrR family transcriptional regulator</fullName>
    </submittedName>
</protein>
<reference evidence="6 7" key="1">
    <citation type="submission" date="2018-11" db="EMBL/GenBank/DDBJ databases">
        <authorList>
            <person name="Li F."/>
        </authorList>
    </citation>
    <scope>NUCLEOTIDE SEQUENCE [LARGE SCALE GENOMIC DNA]</scope>
    <source>
        <strain evidence="6 7">Gsoil 097</strain>
    </source>
</reference>
<evidence type="ECO:0000256" key="2">
    <source>
        <dbReference type="ARBA" id="ARBA00023125"/>
    </source>
</evidence>
<keyword evidence="1" id="KW-0805">Transcription regulation</keyword>
<proteinExistence type="predicted"/>
<dbReference type="RefSeq" id="WP_123227564.1">
    <property type="nucleotide sequence ID" value="NZ_RJSE01000007.1"/>
</dbReference>
<evidence type="ECO:0000313" key="6">
    <source>
        <dbReference type="EMBL" id="RNL62267.1"/>
    </source>
</evidence>
<dbReference type="Gene3D" id="1.10.357.10">
    <property type="entry name" value="Tetracycline Repressor, domain 2"/>
    <property type="match status" value="1"/>
</dbReference>
<dbReference type="OrthoDB" id="5112469at2"/>
<comment type="caution">
    <text evidence="6">The sequence shown here is derived from an EMBL/GenBank/DDBJ whole genome shotgun (WGS) entry which is preliminary data.</text>
</comment>
<dbReference type="PANTHER" id="PTHR30055">
    <property type="entry name" value="HTH-TYPE TRANSCRIPTIONAL REGULATOR RUTR"/>
    <property type="match status" value="1"/>
</dbReference>
<dbReference type="InterPro" id="IPR009057">
    <property type="entry name" value="Homeodomain-like_sf"/>
</dbReference>
<accession>A0A3N0CFM4</accession>
<dbReference type="GO" id="GO:0000976">
    <property type="term" value="F:transcription cis-regulatory region binding"/>
    <property type="evidence" value="ECO:0007669"/>
    <property type="project" value="TreeGrafter"/>
</dbReference>
<dbReference type="SUPFAM" id="SSF46689">
    <property type="entry name" value="Homeodomain-like"/>
    <property type="match status" value="1"/>
</dbReference>
<dbReference type="Pfam" id="PF00440">
    <property type="entry name" value="TetR_N"/>
    <property type="match status" value="1"/>
</dbReference>
<dbReference type="Proteomes" id="UP000267128">
    <property type="component" value="Unassembled WGS sequence"/>
</dbReference>
<keyword evidence="7" id="KW-1185">Reference proteome</keyword>
<feature type="DNA-binding region" description="H-T-H motif" evidence="4">
    <location>
        <begin position="59"/>
        <end position="78"/>
    </location>
</feature>
<dbReference type="InterPro" id="IPR050109">
    <property type="entry name" value="HTH-type_TetR-like_transc_reg"/>
</dbReference>
<dbReference type="PANTHER" id="PTHR30055:SF234">
    <property type="entry name" value="HTH-TYPE TRANSCRIPTIONAL REGULATOR BETI"/>
    <property type="match status" value="1"/>
</dbReference>
<dbReference type="PROSITE" id="PS50977">
    <property type="entry name" value="HTH_TETR_2"/>
    <property type="match status" value="1"/>
</dbReference>